<reference evidence="1 2" key="1">
    <citation type="submission" date="2019-08" db="EMBL/GenBank/DDBJ databases">
        <title>The genome of the soybean aphid Biotype 1, its phylome, world population structure and adaptation to the North American continent.</title>
        <authorList>
            <person name="Giordano R."/>
            <person name="Donthu R.K."/>
            <person name="Hernandez A.G."/>
            <person name="Wright C.L."/>
            <person name="Zimin A.V."/>
        </authorList>
    </citation>
    <scope>NUCLEOTIDE SEQUENCE [LARGE SCALE GENOMIC DNA]</scope>
    <source>
        <tissue evidence="1">Whole aphids</tissue>
    </source>
</reference>
<accession>A0A6G0TB60</accession>
<organism evidence="1 2">
    <name type="scientific">Aphis glycines</name>
    <name type="common">Soybean aphid</name>
    <dbReference type="NCBI Taxonomy" id="307491"/>
    <lineage>
        <taxon>Eukaryota</taxon>
        <taxon>Metazoa</taxon>
        <taxon>Ecdysozoa</taxon>
        <taxon>Arthropoda</taxon>
        <taxon>Hexapoda</taxon>
        <taxon>Insecta</taxon>
        <taxon>Pterygota</taxon>
        <taxon>Neoptera</taxon>
        <taxon>Paraneoptera</taxon>
        <taxon>Hemiptera</taxon>
        <taxon>Sternorrhyncha</taxon>
        <taxon>Aphidomorpha</taxon>
        <taxon>Aphidoidea</taxon>
        <taxon>Aphididae</taxon>
        <taxon>Aphidini</taxon>
        <taxon>Aphis</taxon>
        <taxon>Aphis</taxon>
    </lineage>
</organism>
<dbReference type="EMBL" id="VYZN01000044">
    <property type="protein sequence ID" value="KAE9529545.1"/>
    <property type="molecule type" value="Genomic_DNA"/>
</dbReference>
<name>A0A6G0TB60_APHGL</name>
<dbReference type="Proteomes" id="UP000475862">
    <property type="component" value="Unassembled WGS sequence"/>
</dbReference>
<keyword evidence="2" id="KW-1185">Reference proteome</keyword>
<protein>
    <submittedName>
        <fullName evidence="1">Uncharacterized protein</fullName>
    </submittedName>
</protein>
<sequence>MKEHPAQEYPAEINNRKACPHRLTGFCQMWITELKSTPHIIILLMNLDLVYLSMNTKHNNSHQAVLKLLKPHPSTKCCKDQMDKGMLVTHPCFIRTIEHTIVKEIISKNKSWWGKCPNHFLVVEAKVASTSPESAESSQLIYKSLSIDCINEKKNNLIKYHIITFDYNQFVLASAPIASDIEFKIYSVNLLYYYNIYHASCKGLPLRPPGSNALGLSFFFCKFLRPGSSTAFSDSLFFPKLTPSIPSKFCCCFSFLSVIEPTSTKPNPTSFNVFVISPCLSNPAARPIGLVMSIFWITRKECRNNIFLIKFFILSVLKKKMIRVLTLNLKLPKCKIVKTQVRILENKTTNRPTRAQQPEQANNNKRLILWVTQPDMVVLGVA</sequence>
<dbReference type="AlphaFoldDB" id="A0A6G0TB60"/>
<dbReference type="OrthoDB" id="6781375at2759"/>
<gene>
    <name evidence="1" type="ORF">AGLY_011641</name>
</gene>
<proteinExistence type="predicted"/>
<evidence type="ECO:0000313" key="1">
    <source>
        <dbReference type="EMBL" id="KAE9529545.1"/>
    </source>
</evidence>
<evidence type="ECO:0000313" key="2">
    <source>
        <dbReference type="Proteomes" id="UP000475862"/>
    </source>
</evidence>
<comment type="caution">
    <text evidence="1">The sequence shown here is derived from an EMBL/GenBank/DDBJ whole genome shotgun (WGS) entry which is preliminary data.</text>
</comment>